<accession>A0A164N3D3</accession>
<evidence type="ECO:0000313" key="2">
    <source>
        <dbReference type="Proteomes" id="UP000076858"/>
    </source>
</evidence>
<dbReference type="EMBL" id="LRGB01002890">
    <property type="protein sequence ID" value="KZS05610.1"/>
    <property type="molecule type" value="Genomic_DNA"/>
</dbReference>
<protein>
    <submittedName>
        <fullName evidence="1">Uncharacterized protein</fullName>
    </submittedName>
</protein>
<reference evidence="1 2" key="1">
    <citation type="submission" date="2016-03" db="EMBL/GenBank/DDBJ databases">
        <title>EvidentialGene: Evidence-directed Construction of Genes on Genomes.</title>
        <authorList>
            <person name="Gilbert D.G."/>
            <person name="Choi J.-H."/>
            <person name="Mockaitis K."/>
            <person name="Colbourne J."/>
            <person name="Pfrender M."/>
        </authorList>
    </citation>
    <scope>NUCLEOTIDE SEQUENCE [LARGE SCALE GENOMIC DNA]</scope>
    <source>
        <strain evidence="1 2">Xinb3</strain>
        <tissue evidence="1">Complete organism</tissue>
    </source>
</reference>
<dbReference type="AlphaFoldDB" id="A0A164N3D3"/>
<dbReference type="Proteomes" id="UP000076858">
    <property type="component" value="Unassembled WGS sequence"/>
</dbReference>
<name>A0A164N3D3_9CRUS</name>
<organism evidence="1 2">
    <name type="scientific">Daphnia magna</name>
    <dbReference type="NCBI Taxonomy" id="35525"/>
    <lineage>
        <taxon>Eukaryota</taxon>
        <taxon>Metazoa</taxon>
        <taxon>Ecdysozoa</taxon>
        <taxon>Arthropoda</taxon>
        <taxon>Crustacea</taxon>
        <taxon>Branchiopoda</taxon>
        <taxon>Diplostraca</taxon>
        <taxon>Cladocera</taxon>
        <taxon>Anomopoda</taxon>
        <taxon>Daphniidae</taxon>
        <taxon>Daphnia</taxon>
    </lineage>
</organism>
<gene>
    <name evidence="1" type="ORF">APZ42_031150</name>
</gene>
<keyword evidence="2" id="KW-1185">Reference proteome</keyword>
<comment type="caution">
    <text evidence="1">The sequence shown here is derived from an EMBL/GenBank/DDBJ whole genome shotgun (WGS) entry which is preliminary data.</text>
</comment>
<sequence>MDVTQNKHLRFILQAFKSTTIEQLQLELGVEPLKYHRIYLATSYIAKITIYNNLRPIQVLLLTLPIQENVPEIPPWGTDLFLTRKPPIQKKDAMENPTYARHLLVEVLSDLPVETPIYFTDDSTDIGEKQLALGLGCPQKQIEESWKLERTCSSTTAELHAIDLTLSLHLLSNDQQAAIGHSRYTSD</sequence>
<evidence type="ECO:0000313" key="1">
    <source>
        <dbReference type="EMBL" id="KZS05610.1"/>
    </source>
</evidence>
<proteinExistence type="predicted"/>